<feature type="compositionally biased region" description="Pro residues" evidence="1">
    <location>
        <begin position="65"/>
        <end position="82"/>
    </location>
</feature>
<protein>
    <submittedName>
        <fullName evidence="2">Uncharacterized protein</fullName>
    </submittedName>
</protein>
<dbReference type="AlphaFoldDB" id="A0A168MBG3"/>
<reference evidence="2 3" key="1">
    <citation type="submission" date="2015-06" db="EMBL/GenBank/DDBJ databases">
        <title>Expansion of signal transduction pathways in fungi by whole-genome duplication.</title>
        <authorList>
            <consortium name="DOE Joint Genome Institute"/>
            <person name="Corrochano L.M."/>
            <person name="Kuo A."/>
            <person name="Marcet-Houben M."/>
            <person name="Polaino S."/>
            <person name="Salamov A."/>
            <person name="Villalobos J.M."/>
            <person name="Alvarez M.I."/>
            <person name="Avalos J."/>
            <person name="Benito E.P."/>
            <person name="Benoit I."/>
            <person name="Burger G."/>
            <person name="Camino L.P."/>
            <person name="Canovas D."/>
            <person name="Cerda-Olmedo E."/>
            <person name="Cheng J.-F."/>
            <person name="Dominguez A."/>
            <person name="Elias M."/>
            <person name="Eslava A.P."/>
            <person name="Glaser F."/>
            <person name="Grimwood J."/>
            <person name="Gutierrez G."/>
            <person name="Heitman J."/>
            <person name="Henrissat B."/>
            <person name="Iturriaga E.A."/>
            <person name="Lang B.F."/>
            <person name="Lavin J.L."/>
            <person name="Lee S."/>
            <person name="Li W."/>
            <person name="Lindquist E."/>
            <person name="Lopez-Garcia S."/>
            <person name="Luque E.M."/>
            <person name="Marcos A.T."/>
            <person name="Martin J."/>
            <person name="Mccluskey K."/>
            <person name="Medina H.R."/>
            <person name="Miralles-Duran A."/>
            <person name="Miyazaki A."/>
            <person name="Munoz-Torres E."/>
            <person name="Oguiza J.A."/>
            <person name="Ohm R."/>
            <person name="Olmedo M."/>
            <person name="Orejas M."/>
            <person name="Ortiz-Castellanos L."/>
            <person name="Pisabarro A.G."/>
            <person name="Rodriguez-Romero J."/>
            <person name="Ruiz-Herrera J."/>
            <person name="Ruiz-Vazquez R."/>
            <person name="Sanz C."/>
            <person name="Schackwitz W."/>
            <person name="Schmutz J."/>
            <person name="Shahriari M."/>
            <person name="Shelest E."/>
            <person name="Silva-Franco F."/>
            <person name="Soanes D."/>
            <person name="Syed K."/>
            <person name="Tagua V.G."/>
            <person name="Talbot N.J."/>
            <person name="Thon M."/>
            <person name="De Vries R.P."/>
            <person name="Wiebenga A."/>
            <person name="Yadav J.S."/>
            <person name="Braun E.L."/>
            <person name="Baker S."/>
            <person name="Garre V."/>
            <person name="Horwitz B."/>
            <person name="Torres-Martinez S."/>
            <person name="Idnurm A."/>
            <person name="Herrera-Estrella A."/>
            <person name="Gabaldon T."/>
            <person name="Grigoriev I.V."/>
        </authorList>
    </citation>
    <scope>NUCLEOTIDE SEQUENCE [LARGE SCALE GENOMIC DNA]</scope>
    <source>
        <strain evidence="2 3">CBS 277.49</strain>
    </source>
</reference>
<keyword evidence="3" id="KW-1185">Reference proteome</keyword>
<organism evidence="2 3">
    <name type="scientific">Mucor lusitanicus CBS 277.49</name>
    <dbReference type="NCBI Taxonomy" id="747725"/>
    <lineage>
        <taxon>Eukaryota</taxon>
        <taxon>Fungi</taxon>
        <taxon>Fungi incertae sedis</taxon>
        <taxon>Mucoromycota</taxon>
        <taxon>Mucoromycotina</taxon>
        <taxon>Mucoromycetes</taxon>
        <taxon>Mucorales</taxon>
        <taxon>Mucorineae</taxon>
        <taxon>Mucoraceae</taxon>
        <taxon>Mucor</taxon>
    </lineage>
</organism>
<feature type="compositionally biased region" description="Basic and acidic residues" evidence="1">
    <location>
        <begin position="131"/>
        <end position="142"/>
    </location>
</feature>
<dbReference type="Proteomes" id="UP000077051">
    <property type="component" value="Unassembled WGS sequence"/>
</dbReference>
<evidence type="ECO:0000313" key="3">
    <source>
        <dbReference type="Proteomes" id="UP000077051"/>
    </source>
</evidence>
<dbReference type="VEuPathDB" id="FungiDB:MUCCIDRAFT_161392"/>
<dbReference type="OrthoDB" id="2276207at2759"/>
<accession>A0A168MBG3</accession>
<comment type="caution">
    <text evidence="2">The sequence shown here is derived from an EMBL/GenBank/DDBJ whole genome shotgun (WGS) entry which is preliminary data.</text>
</comment>
<feature type="region of interest" description="Disordered" evidence="1">
    <location>
        <begin position="124"/>
        <end position="176"/>
    </location>
</feature>
<feature type="region of interest" description="Disordered" evidence="1">
    <location>
        <begin position="59"/>
        <end position="85"/>
    </location>
</feature>
<dbReference type="EMBL" id="AMYB01000003">
    <property type="protein sequence ID" value="OAD04668.1"/>
    <property type="molecule type" value="Genomic_DNA"/>
</dbReference>
<proteinExistence type="predicted"/>
<evidence type="ECO:0000256" key="1">
    <source>
        <dbReference type="SAM" id="MobiDB-lite"/>
    </source>
</evidence>
<evidence type="ECO:0000313" key="2">
    <source>
        <dbReference type="EMBL" id="OAD04668.1"/>
    </source>
</evidence>
<feature type="compositionally biased region" description="Polar residues" evidence="1">
    <location>
        <begin position="143"/>
        <end position="155"/>
    </location>
</feature>
<gene>
    <name evidence="2" type="ORF">MUCCIDRAFT_161392</name>
</gene>
<name>A0A168MBG3_MUCCL</name>
<sequence>MLTKGLASCIVLDLIPTPENRELAKKTMEKSCFQVVYTGNEQDNPLNICKSLVEKNPHKFKAYPDTPPPSPQLAPTPAPSQSPPLLVRQPERAAVLVGGGGGGNNNLDCSQRTTTVCVTNKATGKKSVNRAMRDKNQFRRDNNPSTSKNTATTSPPTLPKETKSNSSSSKPRNLITALRDNPSVIMRITKALFVRTPRSGDNRHRLVYASDQFIYNVLEQHIPISRVWTLEELIQALKDDRDYFEDYDQVISMRYIRLLYMVKENQQNQTVKKVLFDSIPNLCTYF</sequence>